<dbReference type="SUPFAM" id="SSF56672">
    <property type="entry name" value="DNA/RNA polymerases"/>
    <property type="match status" value="1"/>
</dbReference>
<dbReference type="InterPro" id="IPR001584">
    <property type="entry name" value="Integrase_cat-core"/>
</dbReference>
<dbReference type="Pfam" id="PF17921">
    <property type="entry name" value="Integrase_H2C2"/>
    <property type="match status" value="1"/>
</dbReference>
<dbReference type="Pfam" id="PF00078">
    <property type="entry name" value="RVT_1"/>
    <property type="match status" value="1"/>
</dbReference>
<dbReference type="Pfam" id="PF17919">
    <property type="entry name" value="RT_RNaseH_2"/>
    <property type="match status" value="1"/>
</dbReference>
<dbReference type="CDD" id="cd01647">
    <property type="entry name" value="RT_LTR"/>
    <property type="match status" value="1"/>
</dbReference>
<evidence type="ECO:0000256" key="1">
    <source>
        <dbReference type="ARBA" id="ARBA00010879"/>
    </source>
</evidence>
<dbReference type="Proteomes" id="UP000830375">
    <property type="component" value="Unassembled WGS sequence"/>
</dbReference>
<dbReference type="EC" id="3.1.26.4" evidence="2"/>
<dbReference type="InterPro" id="IPR041588">
    <property type="entry name" value="Integrase_H2C2"/>
</dbReference>
<dbReference type="InterPro" id="IPR043502">
    <property type="entry name" value="DNA/RNA_pol_sf"/>
</dbReference>
<dbReference type="EMBL" id="JACTAM010001243">
    <property type="protein sequence ID" value="KAI2646514.1"/>
    <property type="molecule type" value="Genomic_DNA"/>
</dbReference>
<feature type="domain" description="Reverse transcriptase" evidence="5">
    <location>
        <begin position="112"/>
        <end position="288"/>
    </location>
</feature>
<proteinExistence type="inferred from homology"/>
<feature type="coiled-coil region" evidence="4">
    <location>
        <begin position="248"/>
        <end position="275"/>
    </location>
</feature>
<evidence type="ECO:0000259" key="6">
    <source>
        <dbReference type="PROSITE" id="PS50994"/>
    </source>
</evidence>
<dbReference type="InterPro" id="IPR041577">
    <property type="entry name" value="RT_RNaseH_2"/>
</dbReference>
<dbReference type="InterPro" id="IPR000477">
    <property type="entry name" value="RT_dom"/>
</dbReference>
<evidence type="ECO:0000313" key="7">
    <source>
        <dbReference type="EMBL" id="KAI2646514.1"/>
    </source>
</evidence>
<reference evidence="7 8" key="1">
    <citation type="submission" date="2022-01" db="EMBL/GenBank/DDBJ databases">
        <title>A high-quality chromosome-level genome assembly of rohu carp, Labeo rohita.</title>
        <authorList>
            <person name="Arick M.A. II"/>
            <person name="Hsu C.-Y."/>
            <person name="Magbanua Z."/>
            <person name="Pechanova O."/>
            <person name="Grover C."/>
            <person name="Miller E."/>
            <person name="Thrash A."/>
            <person name="Ezzel L."/>
            <person name="Alam S."/>
            <person name="Benzie J."/>
            <person name="Hamilton M."/>
            <person name="Karsi A."/>
            <person name="Lawrence M.L."/>
            <person name="Peterson D.G."/>
        </authorList>
    </citation>
    <scope>NUCLEOTIDE SEQUENCE [LARGE SCALE GENOMIC DNA]</scope>
    <source>
        <strain evidence="8">BAU-BD-2019</strain>
        <tissue evidence="7">Blood</tissue>
    </source>
</reference>
<evidence type="ECO:0000256" key="3">
    <source>
        <dbReference type="ARBA" id="ARBA00039658"/>
    </source>
</evidence>
<keyword evidence="4" id="KW-0175">Coiled coil</keyword>
<dbReference type="PROSITE" id="PS50878">
    <property type="entry name" value="RT_POL"/>
    <property type="match status" value="1"/>
</dbReference>
<keyword evidence="8" id="KW-1185">Reference proteome</keyword>
<name>A0ABQ8L845_LABRO</name>
<dbReference type="InterPro" id="IPR012337">
    <property type="entry name" value="RNaseH-like_sf"/>
</dbReference>
<evidence type="ECO:0000256" key="4">
    <source>
        <dbReference type="SAM" id="Coils"/>
    </source>
</evidence>
<dbReference type="PANTHER" id="PTHR37984:SF8">
    <property type="entry name" value="CCHC-TYPE DOMAIN-CONTAINING PROTEIN"/>
    <property type="match status" value="1"/>
</dbReference>
<dbReference type="SUPFAM" id="SSF53098">
    <property type="entry name" value="Ribonuclease H-like"/>
    <property type="match status" value="1"/>
</dbReference>
<feature type="domain" description="Integrase catalytic" evidence="6">
    <location>
        <begin position="651"/>
        <end position="815"/>
    </location>
</feature>
<dbReference type="Gene3D" id="3.30.420.10">
    <property type="entry name" value="Ribonuclease H-like superfamily/Ribonuclease H"/>
    <property type="match status" value="1"/>
</dbReference>
<comment type="caution">
    <text evidence="7">The sequence shown here is derived from an EMBL/GenBank/DDBJ whole genome shotgun (WGS) entry which is preliminary data.</text>
</comment>
<dbReference type="Gene3D" id="1.10.340.70">
    <property type="match status" value="1"/>
</dbReference>
<dbReference type="Pfam" id="PF00665">
    <property type="entry name" value="rve"/>
    <property type="match status" value="1"/>
</dbReference>
<comment type="similarity">
    <text evidence="1">Belongs to the beta type-B retroviral polymerase family. HERV class-II K(HML-2) pol subfamily.</text>
</comment>
<dbReference type="InterPro" id="IPR050951">
    <property type="entry name" value="Retrovirus_Pol_polyprotein"/>
</dbReference>
<accession>A0ABQ8L845</accession>
<dbReference type="PANTHER" id="PTHR37984">
    <property type="entry name" value="PROTEIN CBG26694"/>
    <property type="match status" value="1"/>
</dbReference>
<dbReference type="Gene3D" id="3.10.20.370">
    <property type="match status" value="1"/>
</dbReference>
<organism evidence="7 8">
    <name type="scientific">Labeo rohita</name>
    <name type="common">Indian major carp</name>
    <name type="synonym">Cyprinus rohita</name>
    <dbReference type="NCBI Taxonomy" id="84645"/>
    <lineage>
        <taxon>Eukaryota</taxon>
        <taxon>Metazoa</taxon>
        <taxon>Chordata</taxon>
        <taxon>Craniata</taxon>
        <taxon>Vertebrata</taxon>
        <taxon>Euteleostomi</taxon>
        <taxon>Actinopterygii</taxon>
        <taxon>Neopterygii</taxon>
        <taxon>Teleostei</taxon>
        <taxon>Ostariophysi</taxon>
        <taxon>Cypriniformes</taxon>
        <taxon>Cyprinidae</taxon>
        <taxon>Labeoninae</taxon>
        <taxon>Labeonini</taxon>
        <taxon>Labeo</taxon>
    </lineage>
</organism>
<evidence type="ECO:0000313" key="8">
    <source>
        <dbReference type="Proteomes" id="UP000830375"/>
    </source>
</evidence>
<dbReference type="Gene3D" id="3.10.10.10">
    <property type="entry name" value="HIV Type 1 Reverse Transcriptase, subunit A, domain 1"/>
    <property type="match status" value="1"/>
</dbReference>
<dbReference type="CDD" id="cd09274">
    <property type="entry name" value="RNase_HI_RT_Ty3"/>
    <property type="match status" value="1"/>
</dbReference>
<sequence>METKGKVWLKCGYKDTEFDLEFQIVEEDSPAILGREACSKLGLIKRVYKVENKNQTDILSEYQDVFTGLGCVPGLHHIQLNPDVAPVIHAPRKVPIALKEKVRMELKRMEDLGVIVKQTEPTDWVNSMVTVLKPEKLRICIDPQDLNKAIKREHYPLRTIEEIVAEMPNAKVFSVLDANHGFWQVQLDEVSSKLCTFNTPFGRYRFLRLPFGIVSAPEVFQKCIAQRLEGLDGVVNIVDDILVWGEDMEQHDKRLRKLLDRIRDINLKLNKTKCKIRMTEVSYVGHILTAEGLKPDNGKVRAIQNMPEPQDKAALMRFLGLLQYLSKFIPNMSDLSAPLRKLLEGDVAWHWETEQQKSFERLKSLVSNTPVLKYFDVNKEIMLSVDASAEGLGAVLLQEGHPVAFGSRSLTECQKRYAQIEKELLAIVYGCEKFHQYVYGKTVQVETDHKPLETVFKKSLQTAPPNLQRMLMRLQLYDIRVSYKPGKELYIADTLSRAYLKEQVESLLEDELQVHTLSVCLPISKEKQETFRTATIQDAELQQVVNVVQSGWPDDIREVPADIRKYWTYREELTCSDGLLFKNWRIVVPQSLRADMLQRIHESHLGIVKCKERARDVMFWPGMAKQIEDVVLKCAICNTFRRSNTKEPLICHDIPDRAWAKVGVDLFHFNQEEYLMCVDYFSKFPEIAKLTHTTSKHVVTALKSIFARHGIPEEVVSDNGPQFSSAEFRAFTESWEFGHTTSSPGFPQANGQSERAIQTVKNLLKKAQESQRDPYIALLEYRNAPMDGVKLSPAQMLMGRRLKTKLPTSTKLLRPQLYRNVHKDIKDRQLKQKSYFDCGAKQLPPIATGEKVRVKVKNNWQPAIVLRSHEKIKYLSHIKY</sequence>
<evidence type="ECO:0000256" key="2">
    <source>
        <dbReference type="ARBA" id="ARBA00012180"/>
    </source>
</evidence>
<dbReference type="PROSITE" id="PS50994">
    <property type="entry name" value="INTEGRASE"/>
    <property type="match status" value="1"/>
</dbReference>
<protein>
    <recommendedName>
        <fullName evidence="3">Gypsy retrotransposon integrase-like protein 1</fullName>
        <ecNumber evidence="2">3.1.26.4</ecNumber>
    </recommendedName>
</protein>
<dbReference type="InterPro" id="IPR043128">
    <property type="entry name" value="Rev_trsase/Diguanyl_cyclase"/>
</dbReference>
<gene>
    <name evidence="7" type="ORF">H4Q32_028461</name>
</gene>
<dbReference type="Gene3D" id="3.30.70.270">
    <property type="match status" value="2"/>
</dbReference>
<evidence type="ECO:0000259" key="5">
    <source>
        <dbReference type="PROSITE" id="PS50878"/>
    </source>
</evidence>
<dbReference type="InterPro" id="IPR036397">
    <property type="entry name" value="RNaseH_sf"/>
</dbReference>